<protein>
    <submittedName>
        <fullName evidence="1">Uncharacterized protein</fullName>
    </submittedName>
</protein>
<proteinExistence type="predicted"/>
<sequence>MGAIDGNSDFFSTAFKFLFCVNYNTSWCTTSLPCFSVLPLFGVLRRTLSELDDLTSLSVTQIYQKNLEEVTQICTSVASNLVQPKLASICVCLFDRLLILSVHQAGLSAEQVAELVLFSVPELVEFCPISVAYFYGGYWANAKINSCPLLALGCTVRSKCINTVVAPVPVPRSAPLS</sequence>
<dbReference type="Proteomes" id="UP000267029">
    <property type="component" value="Unassembled WGS sequence"/>
</dbReference>
<keyword evidence="2" id="KW-1185">Reference proteome</keyword>
<reference evidence="1 2" key="1">
    <citation type="submission" date="2018-10" db="EMBL/GenBank/DDBJ databases">
        <authorList>
            <consortium name="Pathogen Informatics"/>
        </authorList>
    </citation>
    <scope>NUCLEOTIDE SEQUENCE [LARGE SCALE GENOMIC DNA]</scope>
</reference>
<dbReference type="AlphaFoldDB" id="A0A0R3U9N5"/>
<evidence type="ECO:0000313" key="1">
    <source>
        <dbReference type="EMBL" id="VDD77631.1"/>
    </source>
</evidence>
<dbReference type="EMBL" id="UXSR01000895">
    <property type="protein sequence ID" value="VDD77631.1"/>
    <property type="molecule type" value="Genomic_DNA"/>
</dbReference>
<organism evidence="1 2">
    <name type="scientific">Mesocestoides corti</name>
    <name type="common">Flatworm</name>
    <dbReference type="NCBI Taxonomy" id="53468"/>
    <lineage>
        <taxon>Eukaryota</taxon>
        <taxon>Metazoa</taxon>
        <taxon>Spiralia</taxon>
        <taxon>Lophotrochozoa</taxon>
        <taxon>Platyhelminthes</taxon>
        <taxon>Cestoda</taxon>
        <taxon>Eucestoda</taxon>
        <taxon>Cyclophyllidea</taxon>
        <taxon>Mesocestoididae</taxon>
        <taxon>Mesocestoides</taxon>
    </lineage>
</organism>
<accession>A0A0R3U9N5</accession>
<gene>
    <name evidence="1" type="ORF">MCOS_LOCUS3634</name>
</gene>
<evidence type="ECO:0000313" key="2">
    <source>
        <dbReference type="Proteomes" id="UP000267029"/>
    </source>
</evidence>
<name>A0A0R3U9N5_MESCO</name>